<dbReference type="Proteomes" id="UP000310189">
    <property type="component" value="Unassembled WGS sequence"/>
</dbReference>
<reference evidence="3 4" key="1">
    <citation type="submission" date="2019-03" db="EMBL/GenBank/DDBJ databases">
        <title>Sequencing 23 genomes of Wallemia ichthyophaga.</title>
        <authorList>
            <person name="Gostincar C."/>
        </authorList>
    </citation>
    <scope>NUCLEOTIDE SEQUENCE [LARGE SCALE GENOMIC DNA]</scope>
    <source>
        <strain evidence="3 4">EXF-5753</strain>
    </source>
</reference>
<feature type="transmembrane region" description="Helical" evidence="2">
    <location>
        <begin position="34"/>
        <end position="52"/>
    </location>
</feature>
<keyword evidence="2" id="KW-1133">Transmembrane helix</keyword>
<feature type="region of interest" description="Disordered" evidence="1">
    <location>
        <begin position="254"/>
        <end position="319"/>
    </location>
</feature>
<organism evidence="3 4">
    <name type="scientific">Wallemia hederae</name>
    <dbReference type="NCBI Taxonomy" id="1540922"/>
    <lineage>
        <taxon>Eukaryota</taxon>
        <taxon>Fungi</taxon>
        <taxon>Dikarya</taxon>
        <taxon>Basidiomycota</taxon>
        <taxon>Wallemiomycotina</taxon>
        <taxon>Wallemiomycetes</taxon>
        <taxon>Wallemiales</taxon>
        <taxon>Wallemiaceae</taxon>
        <taxon>Wallemia</taxon>
    </lineage>
</organism>
<dbReference type="AlphaFoldDB" id="A0A4T0FR66"/>
<sequence length="639" mass="72223">MSAVHDDNYTKIDLTSSYDKNLHALKRIYLHLPWWFHVAVLLLAMHFALRIYHRVRDLVRERSYKLEQRRRHGIPDSDRRSFKVALAAANESRRQRILHTQAEEKRRRQHDQDESSQWRMLGKSTGWCPNSPAQQRLDDVTTSSLLPGSFDTAGGRLNTTTYEAPRYDYIPSQFSSRISRSPSIASDLHSLRYQPSHVTEELPELSEESDAEELDMSVDHATHPNLSRKRSMDELSQIDESDLFNFEERFKRRRATSVSTNGSDARMSDVSYDDVSSRRSTTPQNVNRGRKRSFDDTSDVVSVSRRSSKMPKNSDEWTDLSGTTYKYDNGVRKRLAVVKEWRSKYNMPKDSKHPDRDVKLRVFVERWITDEEYQNLIDRYELAWQPDEDEVSAAAENSQAQDESVSQASESNQSQASRKSSSVYYTTKTPIKRQVSNVSMATPSVSSVTSSPPNSTEGKLQSAGRLRLNKKNKSDIALAKSSRQNEKEREADLLKSIRQEKASQLENEAKEREKAAQLEERKKEEAKRKAADAEKQKEEAVQKENAKEKEEAAKKEESSNAVSKGPASIATPSFSFGAPAQAPSQSSTPAPSEPKKEGNTPLPSFNFGGSSADKGKSTSFSFGGSQPPQAGGFSFNLGK</sequence>
<accession>A0A4T0FR66</accession>
<evidence type="ECO:0000256" key="1">
    <source>
        <dbReference type="SAM" id="MobiDB-lite"/>
    </source>
</evidence>
<gene>
    <name evidence="3" type="ORF">E3P99_02144</name>
</gene>
<dbReference type="OrthoDB" id="9451547at2759"/>
<name>A0A4T0FR66_9BASI</name>
<evidence type="ECO:0000313" key="4">
    <source>
        <dbReference type="Proteomes" id="UP000310189"/>
    </source>
</evidence>
<feature type="compositionally biased region" description="Basic and acidic residues" evidence="1">
    <location>
        <begin position="101"/>
        <end position="113"/>
    </location>
</feature>
<feature type="compositionally biased region" description="Low complexity" evidence="1">
    <location>
        <begin position="403"/>
        <end position="422"/>
    </location>
</feature>
<feature type="compositionally biased region" description="Polar residues" evidence="1">
    <location>
        <begin position="423"/>
        <end position="437"/>
    </location>
</feature>
<feature type="compositionally biased region" description="Low complexity" evidence="1">
    <location>
        <begin position="438"/>
        <end position="456"/>
    </location>
</feature>
<comment type="caution">
    <text evidence="3">The sequence shown here is derived from an EMBL/GenBank/DDBJ whole genome shotgun (WGS) entry which is preliminary data.</text>
</comment>
<protein>
    <submittedName>
        <fullName evidence="3">Uncharacterized protein</fullName>
    </submittedName>
</protein>
<keyword evidence="4" id="KW-1185">Reference proteome</keyword>
<feature type="region of interest" description="Disordered" evidence="1">
    <location>
        <begin position="95"/>
        <end position="117"/>
    </location>
</feature>
<keyword evidence="2" id="KW-0812">Transmembrane</keyword>
<evidence type="ECO:0000256" key="2">
    <source>
        <dbReference type="SAM" id="Phobius"/>
    </source>
</evidence>
<feature type="region of interest" description="Disordered" evidence="1">
    <location>
        <begin position="195"/>
        <end position="214"/>
    </location>
</feature>
<feature type="compositionally biased region" description="Acidic residues" evidence="1">
    <location>
        <begin position="201"/>
        <end position="214"/>
    </location>
</feature>
<proteinExistence type="predicted"/>
<evidence type="ECO:0000313" key="3">
    <source>
        <dbReference type="EMBL" id="TIA89366.1"/>
    </source>
</evidence>
<keyword evidence="2" id="KW-0472">Membrane</keyword>
<feature type="compositionally biased region" description="Low complexity" evidence="1">
    <location>
        <begin position="268"/>
        <end position="280"/>
    </location>
</feature>
<feature type="region of interest" description="Disordered" evidence="1">
    <location>
        <begin position="389"/>
        <end position="639"/>
    </location>
</feature>
<feature type="compositionally biased region" description="Low complexity" evidence="1">
    <location>
        <begin position="578"/>
        <end position="590"/>
    </location>
</feature>
<feature type="compositionally biased region" description="Basic and acidic residues" evidence="1">
    <location>
        <begin position="483"/>
        <end position="558"/>
    </location>
</feature>
<dbReference type="EMBL" id="SPNW01000028">
    <property type="protein sequence ID" value="TIA89366.1"/>
    <property type="molecule type" value="Genomic_DNA"/>
</dbReference>